<gene>
    <name evidence="4" type="ORF">CS062_06590</name>
</gene>
<proteinExistence type="predicted"/>
<comment type="caution">
    <text evidence="4">The sequence shown here is derived from an EMBL/GenBank/DDBJ whole genome shotgun (WGS) entry which is preliminary data.</text>
</comment>
<dbReference type="PANTHER" id="PTHR44591">
    <property type="entry name" value="STRESS RESPONSE REGULATOR PROTEIN 1"/>
    <property type="match status" value="1"/>
</dbReference>
<dbReference type="GO" id="GO:0000160">
    <property type="term" value="P:phosphorelay signal transduction system"/>
    <property type="evidence" value="ECO:0007669"/>
    <property type="project" value="InterPro"/>
</dbReference>
<evidence type="ECO:0000256" key="2">
    <source>
        <dbReference type="PROSITE-ProRule" id="PRU00169"/>
    </source>
</evidence>
<dbReference type="PANTHER" id="PTHR44591:SF23">
    <property type="entry name" value="CHEY SUBFAMILY"/>
    <property type="match status" value="1"/>
</dbReference>
<name>A0A2G9CEN4_9BURK</name>
<feature type="modified residue" description="4-aspartylphosphate" evidence="2">
    <location>
        <position position="82"/>
    </location>
</feature>
<dbReference type="AlphaFoldDB" id="A0A2G9CEN4"/>
<evidence type="ECO:0000256" key="1">
    <source>
        <dbReference type="ARBA" id="ARBA00022553"/>
    </source>
</evidence>
<feature type="domain" description="Response regulatory" evidence="3">
    <location>
        <begin position="32"/>
        <end position="148"/>
    </location>
</feature>
<organism evidence="4 5">
    <name type="scientific">Roseateles chitinivorans</name>
    <dbReference type="NCBI Taxonomy" id="2917965"/>
    <lineage>
        <taxon>Bacteria</taxon>
        <taxon>Pseudomonadati</taxon>
        <taxon>Pseudomonadota</taxon>
        <taxon>Betaproteobacteria</taxon>
        <taxon>Burkholderiales</taxon>
        <taxon>Sphaerotilaceae</taxon>
        <taxon>Roseateles</taxon>
    </lineage>
</organism>
<sequence length="148" mass="16642">MAWTTLPVQTIAGIVRCPPPAPAMSSPTAPRHVLYVEDDRINIVLMEEVFRLMPGWTLDVAETGAQAMEMLPRVMPSLVLMDMNLPDMNGLELMALVRADVRLAQLRCIALSADVMDDQRQRARAAGFQDYWLKPIDVRQLRAALERL</sequence>
<dbReference type="Proteomes" id="UP000231501">
    <property type="component" value="Unassembled WGS sequence"/>
</dbReference>
<dbReference type="SMART" id="SM00448">
    <property type="entry name" value="REC"/>
    <property type="match status" value="1"/>
</dbReference>
<dbReference type="PROSITE" id="PS50110">
    <property type="entry name" value="RESPONSE_REGULATORY"/>
    <property type="match status" value="1"/>
</dbReference>
<evidence type="ECO:0000313" key="5">
    <source>
        <dbReference type="Proteomes" id="UP000231501"/>
    </source>
</evidence>
<dbReference type="EMBL" id="PEOG01000014">
    <property type="protein sequence ID" value="PIM53959.1"/>
    <property type="molecule type" value="Genomic_DNA"/>
</dbReference>
<keyword evidence="1 2" id="KW-0597">Phosphoprotein</keyword>
<dbReference type="Pfam" id="PF00072">
    <property type="entry name" value="Response_reg"/>
    <property type="match status" value="1"/>
</dbReference>
<keyword evidence="5" id="KW-1185">Reference proteome</keyword>
<reference evidence="4 5" key="1">
    <citation type="submission" date="2017-11" db="EMBL/GenBank/DDBJ databases">
        <title>Draft genome sequence of Mitsuaria sp. HWN-4.</title>
        <authorList>
            <person name="Gundlapally S.R."/>
        </authorList>
    </citation>
    <scope>NUCLEOTIDE SEQUENCE [LARGE SCALE GENOMIC DNA]</scope>
    <source>
        <strain evidence="4 5">HWN-4</strain>
    </source>
</reference>
<dbReference type="Gene3D" id="3.40.50.2300">
    <property type="match status" value="1"/>
</dbReference>
<dbReference type="InterPro" id="IPR050595">
    <property type="entry name" value="Bact_response_regulator"/>
</dbReference>
<protein>
    <recommendedName>
        <fullName evidence="3">Response regulatory domain-containing protein</fullName>
    </recommendedName>
</protein>
<dbReference type="InterPro" id="IPR011006">
    <property type="entry name" value="CheY-like_superfamily"/>
</dbReference>
<accession>A0A2G9CEN4</accession>
<evidence type="ECO:0000259" key="3">
    <source>
        <dbReference type="PROSITE" id="PS50110"/>
    </source>
</evidence>
<dbReference type="SUPFAM" id="SSF52172">
    <property type="entry name" value="CheY-like"/>
    <property type="match status" value="1"/>
</dbReference>
<evidence type="ECO:0000313" key="4">
    <source>
        <dbReference type="EMBL" id="PIM53959.1"/>
    </source>
</evidence>
<dbReference type="InterPro" id="IPR001789">
    <property type="entry name" value="Sig_transdc_resp-reg_receiver"/>
</dbReference>